<evidence type="ECO:0000256" key="1">
    <source>
        <dbReference type="SAM" id="Coils"/>
    </source>
</evidence>
<accession>A0ABV1RN57</accession>
<protein>
    <recommendedName>
        <fullName evidence="5">Lipoprotein</fullName>
    </recommendedName>
</protein>
<dbReference type="Proteomes" id="UP001467690">
    <property type="component" value="Unassembled WGS sequence"/>
</dbReference>
<evidence type="ECO:0008006" key="5">
    <source>
        <dbReference type="Google" id="ProtNLM"/>
    </source>
</evidence>
<reference evidence="3 4" key="1">
    <citation type="submission" date="2024-06" db="EMBL/GenBank/DDBJ databases">
        <authorList>
            <person name="Chen R.Y."/>
        </authorList>
    </citation>
    <scope>NUCLEOTIDE SEQUENCE [LARGE SCALE GENOMIC DNA]</scope>
    <source>
        <strain evidence="3 4">D2</strain>
    </source>
</reference>
<proteinExistence type="predicted"/>
<keyword evidence="1" id="KW-0175">Coiled coil</keyword>
<feature type="region of interest" description="Disordered" evidence="2">
    <location>
        <begin position="271"/>
        <end position="328"/>
    </location>
</feature>
<gene>
    <name evidence="3" type="ORF">ABS311_20825</name>
</gene>
<organism evidence="3 4">
    <name type="scientific">Catenovulum sediminis</name>
    <dbReference type="NCBI Taxonomy" id="1740262"/>
    <lineage>
        <taxon>Bacteria</taxon>
        <taxon>Pseudomonadati</taxon>
        <taxon>Pseudomonadota</taxon>
        <taxon>Gammaproteobacteria</taxon>
        <taxon>Alteromonadales</taxon>
        <taxon>Alteromonadaceae</taxon>
        <taxon>Catenovulum</taxon>
    </lineage>
</organism>
<dbReference type="PROSITE" id="PS51257">
    <property type="entry name" value="PROKAR_LIPOPROTEIN"/>
    <property type="match status" value="1"/>
</dbReference>
<evidence type="ECO:0000313" key="3">
    <source>
        <dbReference type="EMBL" id="MER2494325.1"/>
    </source>
</evidence>
<comment type="caution">
    <text evidence="3">The sequence shown here is derived from an EMBL/GenBank/DDBJ whole genome shotgun (WGS) entry which is preliminary data.</text>
</comment>
<dbReference type="RefSeq" id="WP_246072417.1">
    <property type="nucleotide sequence ID" value="NZ_CP041660.1"/>
</dbReference>
<feature type="compositionally biased region" description="Polar residues" evidence="2">
    <location>
        <begin position="271"/>
        <end position="289"/>
    </location>
</feature>
<feature type="coiled-coil region" evidence="1">
    <location>
        <begin position="26"/>
        <end position="60"/>
    </location>
</feature>
<name>A0ABV1RN57_9ALTE</name>
<keyword evidence="4" id="KW-1185">Reference proteome</keyword>
<evidence type="ECO:0000256" key="2">
    <source>
        <dbReference type="SAM" id="MobiDB-lite"/>
    </source>
</evidence>
<sequence length="328" mass="36589">MAIPKFRSIWLVLFIFSLVACGDPLKAKIDNQVHFVETQLEKLAQRLDSGQIRNANLIKEYAAQLRSLKPEYSSIVNELARDAGTKGPLYTNLLDRFEMARGQPERFATQEERLLELENLYQAASPELYNDALSDPLNVLADLSQGVLPRVNAVSREASLQANQAEDFGAGSQLVGNPAYGQWSTQSNGMSFWEWYGMYALISNVTDSFSGRRVRYNDWARGRDYSYYHDYGRYRYSSPQTIRKQNTIEQKAKKSFSGGSFKSAYDKNRTGASRVSSASRLAKNSQSTFKSKYASGSSTSKSTQKSSRFGQSSFRSSGGSRSGGFGGK</sequence>
<feature type="compositionally biased region" description="Low complexity" evidence="2">
    <location>
        <begin position="290"/>
        <end position="319"/>
    </location>
</feature>
<dbReference type="EMBL" id="JBELOE010000287">
    <property type="protein sequence ID" value="MER2494325.1"/>
    <property type="molecule type" value="Genomic_DNA"/>
</dbReference>
<evidence type="ECO:0000313" key="4">
    <source>
        <dbReference type="Proteomes" id="UP001467690"/>
    </source>
</evidence>